<evidence type="ECO:0000313" key="3">
    <source>
        <dbReference type="Proteomes" id="UP000198704"/>
    </source>
</evidence>
<gene>
    <name evidence="2" type="ORF">SAMN05216360_12420</name>
</gene>
<dbReference type="RefSeq" id="WP_091722042.1">
    <property type="nucleotide sequence ID" value="NZ_FNHS01000024.1"/>
</dbReference>
<feature type="chain" id="PRO_5011764792" description="BA14K family protein" evidence="1">
    <location>
        <begin position="25"/>
        <end position="82"/>
    </location>
</feature>
<evidence type="ECO:0000256" key="1">
    <source>
        <dbReference type="SAM" id="SignalP"/>
    </source>
</evidence>
<evidence type="ECO:0000313" key="2">
    <source>
        <dbReference type="EMBL" id="SDO48755.1"/>
    </source>
</evidence>
<accession>A0A1H0JYD4</accession>
<protein>
    <recommendedName>
        <fullName evidence="4">BA14K family protein</fullName>
    </recommendedName>
</protein>
<dbReference type="Proteomes" id="UP000198704">
    <property type="component" value="Unassembled WGS sequence"/>
</dbReference>
<feature type="signal peptide" evidence="1">
    <location>
        <begin position="1"/>
        <end position="24"/>
    </location>
</feature>
<proteinExistence type="predicted"/>
<organism evidence="2 3">
    <name type="scientific">Methylobacterium phyllostachyos</name>
    <dbReference type="NCBI Taxonomy" id="582672"/>
    <lineage>
        <taxon>Bacteria</taxon>
        <taxon>Pseudomonadati</taxon>
        <taxon>Pseudomonadota</taxon>
        <taxon>Alphaproteobacteria</taxon>
        <taxon>Hyphomicrobiales</taxon>
        <taxon>Methylobacteriaceae</taxon>
        <taxon>Methylobacterium</taxon>
    </lineage>
</organism>
<dbReference type="EMBL" id="FNHS01000024">
    <property type="protein sequence ID" value="SDO48755.1"/>
    <property type="molecule type" value="Genomic_DNA"/>
</dbReference>
<dbReference type="STRING" id="582672.SAMN05216360_12420"/>
<reference evidence="3" key="1">
    <citation type="submission" date="2016-10" db="EMBL/GenBank/DDBJ databases">
        <authorList>
            <person name="Varghese N."/>
            <person name="Submissions S."/>
        </authorList>
    </citation>
    <scope>NUCLEOTIDE SEQUENCE [LARGE SCALE GENOMIC DNA]</scope>
    <source>
        <strain evidence="3">BL47</strain>
    </source>
</reference>
<keyword evidence="3" id="KW-1185">Reference proteome</keyword>
<dbReference type="OrthoDB" id="7997063at2"/>
<keyword evidence="1" id="KW-0732">Signal</keyword>
<evidence type="ECO:0008006" key="4">
    <source>
        <dbReference type="Google" id="ProtNLM"/>
    </source>
</evidence>
<sequence>MTVILSRVTVAAAVVLGLSSMALAREAGPQHRGAGKATGLHGIGFNEPSFGAAVRTGKNQPYTWPVSDRYRPISQPYYGRAY</sequence>
<name>A0A1H0JYD4_9HYPH</name>
<dbReference type="AlphaFoldDB" id="A0A1H0JYD4"/>